<comment type="caution">
    <text evidence="2">The sequence shown here is derived from an EMBL/GenBank/DDBJ whole genome shotgun (WGS) entry which is preliminary data.</text>
</comment>
<protein>
    <submittedName>
        <fullName evidence="2">Uncharacterized protein</fullName>
    </submittedName>
</protein>
<evidence type="ECO:0000313" key="3">
    <source>
        <dbReference type="Proteomes" id="UP000295258"/>
    </source>
</evidence>
<sequence>MPPCLRFAVPPFCRASVLPCLRFAVPPFCRASVLPCIRFAVHSSGRLTAPSPAWIHGGRRPGPAPPTGAPVRQRGGVRGADGRAARRATANLPGEQVQDGRLSVDTPETDGPRQAAQPALLRAGGAAVVR</sequence>
<evidence type="ECO:0000256" key="1">
    <source>
        <dbReference type="SAM" id="MobiDB-lite"/>
    </source>
</evidence>
<feature type="region of interest" description="Disordered" evidence="1">
    <location>
        <begin position="50"/>
        <end position="130"/>
    </location>
</feature>
<dbReference type="EMBL" id="SMKO01000082">
    <property type="protein sequence ID" value="TDD01128.1"/>
    <property type="molecule type" value="Genomic_DNA"/>
</dbReference>
<evidence type="ECO:0000313" key="2">
    <source>
        <dbReference type="EMBL" id="TDD01128.1"/>
    </source>
</evidence>
<dbReference type="Proteomes" id="UP000295258">
    <property type="component" value="Unassembled WGS sequence"/>
</dbReference>
<organism evidence="2 3">
    <name type="scientific">Nonomuraea deserti</name>
    <dbReference type="NCBI Taxonomy" id="1848322"/>
    <lineage>
        <taxon>Bacteria</taxon>
        <taxon>Bacillati</taxon>
        <taxon>Actinomycetota</taxon>
        <taxon>Actinomycetes</taxon>
        <taxon>Streptosporangiales</taxon>
        <taxon>Streptosporangiaceae</taxon>
        <taxon>Nonomuraea</taxon>
    </lineage>
</organism>
<accession>A0A4R4V799</accession>
<keyword evidence="3" id="KW-1185">Reference proteome</keyword>
<dbReference type="AlphaFoldDB" id="A0A4R4V799"/>
<proteinExistence type="predicted"/>
<gene>
    <name evidence="2" type="ORF">E1292_26845</name>
</gene>
<name>A0A4R4V799_9ACTN</name>
<reference evidence="2 3" key="1">
    <citation type="submission" date="2019-03" db="EMBL/GenBank/DDBJ databases">
        <title>Draft genome sequences of novel Actinobacteria.</title>
        <authorList>
            <person name="Sahin N."/>
            <person name="Ay H."/>
            <person name="Saygin H."/>
        </authorList>
    </citation>
    <scope>NUCLEOTIDE SEQUENCE [LARGE SCALE GENOMIC DNA]</scope>
    <source>
        <strain evidence="2 3">KC310</strain>
    </source>
</reference>